<reference evidence="1" key="1">
    <citation type="submission" date="2019-08" db="EMBL/GenBank/DDBJ databases">
        <authorList>
            <person name="Kucharzyk K."/>
            <person name="Murdoch R.W."/>
            <person name="Higgins S."/>
            <person name="Loffler F."/>
        </authorList>
    </citation>
    <scope>NUCLEOTIDE SEQUENCE</scope>
</reference>
<protein>
    <submittedName>
        <fullName evidence="1">Uncharacterized protein</fullName>
    </submittedName>
</protein>
<organism evidence="1">
    <name type="scientific">bioreactor metagenome</name>
    <dbReference type="NCBI Taxonomy" id="1076179"/>
    <lineage>
        <taxon>unclassified sequences</taxon>
        <taxon>metagenomes</taxon>
        <taxon>ecological metagenomes</taxon>
    </lineage>
</organism>
<proteinExistence type="predicted"/>
<dbReference type="AlphaFoldDB" id="A0A645CDQ8"/>
<accession>A0A645CDQ8</accession>
<evidence type="ECO:0000313" key="1">
    <source>
        <dbReference type="EMBL" id="MPM75028.1"/>
    </source>
</evidence>
<gene>
    <name evidence="1" type="ORF">SDC9_122019</name>
</gene>
<sequence>MDNQEKVQWLGKILSIQPRTNVWRYVLDNRTHSHIGYNLLLDGSVNGINAQFAVAISEKQQQCGGFRIGDVVKGTAWTKKYPGWEYADYYRAGALKRISEGEETAEDTSAPPWRTAPPDMQTYERRGARMLSLSRWKGKCFQCMWANMANVTIEYDWGKSQKHRYESFCYGPKSCKFYTMGKPRNVPYKGRGPSYDEGWLDEICTELRGEDD</sequence>
<dbReference type="EMBL" id="VSSQ01026358">
    <property type="protein sequence ID" value="MPM75028.1"/>
    <property type="molecule type" value="Genomic_DNA"/>
</dbReference>
<name>A0A645CDQ8_9ZZZZ</name>
<comment type="caution">
    <text evidence="1">The sequence shown here is derived from an EMBL/GenBank/DDBJ whole genome shotgun (WGS) entry which is preliminary data.</text>
</comment>